<keyword evidence="2 3" id="KW-0862">Zinc</keyword>
<sequence length="60" mass="6799">MSCPICARPTEPAYRPFCSKRCADVDLGRWLQGSYSIPAEEEEAPDDLDEETGENTVRRH</sequence>
<evidence type="ECO:0000313" key="6">
    <source>
        <dbReference type="Proteomes" id="UP000305888"/>
    </source>
</evidence>
<dbReference type="AlphaFoldDB" id="A0A5B8FH74"/>
<evidence type="ECO:0000256" key="4">
    <source>
        <dbReference type="SAM" id="MobiDB-lite"/>
    </source>
</evidence>
<organism evidence="5 6">
    <name type="scientific">Paroceanicella profunda</name>
    <dbReference type="NCBI Taxonomy" id="2579971"/>
    <lineage>
        <taxon>Bacteria</taxon>
        <taxon>Pseudomonadati</taxon>
        <taxon>Pseudomonadota</taxon>
        <taxon>Alphaproteobacteria</taxon>
        <taxon>Rhodobacterales</taxon>
        <taxon>Paracoccaceae</taxon>
        <taxon>Paroceanicella</taxon>
    </lineage>
</organism>
<dbReference type="OrthoDB" id="9809663at2"/>
<feature type="region of interest" description="Disordered" evidence="4">
    <location>
        <begin position="36"/>
        <end position="60"/>
    </location>
</feature>
<dbReference type="GO" id="GO:0006355">
    <property type="term" value="P:regulation of DNA-templated transcription"/>
    <property type="evidence" value="ECO:0007669"/>
    <property type="project" value="InterPro"/>
</dbReference>
<feature type="binding site" evidence="3">
    <location>
        <position position="18"/>
    </location>
    <ligand>
        <name>Zn(2+)</name>
        <dbReference type="ChEBI" id="CHEBI:29105"/>
    </ligand>
</feature>
<gene>
    <name evidence="3 5" type="primary">yacG</name>
    <name evidence="5" type="ORF">FDP22_07750</name>
</gene>
<evidence type="ECO:0000256" key="1">
    <source>
        <dbReference type="ARBA" id="ARBA00022723"/>
    </source>
</evidence>
<accession>A0A5B8FH74</accession>
<dbReference type="InterPro" id="IPR005584">
    <property type="entry name" value="DNA_gyrase_inhibitor_YacG"/>
</dbReference>
<dbReference type="RefSeq" id="WP_138572258.1">
    <property type="nucleotide sequence ID" value="NZ_CP040818.1"/>
</dbReference>
<keyword evidence="1 3" id="KW-0479">Metal-binding</keyword>
<comment type="function">
    <text evidence="3">Inhibits all the catalytic activities of DNA gyrase by preventing its interaction with DNA. Acts by binding directly to the C-terminal domain of GyrB, which probably disrupts DNA binding by the gyrase.</text>
</comment>
<feature type="compositionally biased region" description="Acidic residues" evidence="4">
    <location>
        <begin position="39"/>
        <end position="53"/>
    </location>
</feature>
<dbReference type="HAMAP" id="MF_00649">
    <property type="entry name" value="DNA_gyrase_inhibitor_YacG"/>
    <property type="match status" value="1"/>
</dbReference>
<dbReference type="GO" id="GO:0008657">
    <property type="term" value="F:DNA topoisomerase type II (double strand cut, ATP-hydrolyzing) inhibitor activity"/>
    <property type="evidence" value="ECO:0007669"/>
    <property type="project" value="UniProtKB-UniRule"/>
</dbReference>
<keyword evidence="6" id="KW-1185">Reference proteome</keyword>
<dbReference type="Pfam" id="PF03884">
    <property type="entry name" value="YacG"/>
    <property type="match status" value="1"/>
</dbReference>
<name>A0A5B8FH74_9RHOB</name>
<feature type="binding site" evidence="3">
    <location>
        <position position="22"/>
    </location>
    <ligand>
        <name>Zn(2+)</name>
        <dbReference type="ChEBI" id="CHEBI:29105"/>
    </ligand>
</feature>
<dbReference type="PANTHER" id="PTHR36150:SF1">
    <property type="entry name" value="DNA GYRASE INHIBITOR YACG"/>
    <property type="match status" value="1"/>
</dbReference>
<comment type="cofactor">
    <cofactor evidence="3">
        <name>Zn(2+)</name>
        <dbReference type="ChEBI" id="CHEBI:29105"/>
    </cofactor>
    <text evidence="3">Binds 1 zinc ion.</text>
</comment>
<evidence type="ECO:0000313" key="5">
    <source>
        <dbReference type="EMBL" id="QDL91688.1"/>
    </source>
</evidence>
<reference evidence="5 6" key="1">
    <citation type="submission" date="2019-06" db="EMBL/GenBank/DDBJ databases">
        <title>Genome sequence of Rhodobacteraceae bacterium D4M1.</title>
        <authorList>
            <person name="Cao J."/>
        </authorList>
    </citation>
    <scope>NUCLEOTIDE SEQUENCE [LARGE SCALE GENOMIC DNA]</scope>
    <source>
        <strain evidence="5 6">D4M1</strain>
    </source>
</reference>
<dbReference type="Gene3D" id="3.30.50.10">
    <property type="entry name" value="Erythroid Transcription Factor GATA-1, subunit A"/>
    <property type="match status" value="1"/>
</dbReference>
<comment type="subunit">
    <text evidence="3">Interacts with GyrB.</text>
</comment>
<dbReference type="PANTHER" id="PTHR36150">
    <property type="entry name" value="DNA GYRASE INHIBITOR YACG"/>
    <property type="match status" value="1"/>
</dbReference>
<evidence type="ECO:0000256" key="3">
    <source>
        <dbReference type="HAMAP-Rule" id="MF_00649"/>
    </source>
</evidence>
<dbReference type="EMBL" id="CP040818">
    <property type="protein sequence ID" value="QDL91688.1"/>
    <property type="molecule type" value="Genomic_DNA"/>
</dbReference>
<protein>
    <recommendedName>
        <fullName evidence="3">DNA gyrase inhibitor YacG</fullName>
    </recommendedName>
</protein>
<dbReference type="SUPFAM" id="SSF57716">
    <property type="entry name" value="Glucocorticoid receptor-like (DNA-binding domain)"/>
    <property type="match status" value="1"/>
</dbReference>
<comment type="similarity">
    <text evidence="3">Belongs to the DNA gyrase inhibitor YacG family.</text>
</comment>
<dbReference type="KEGG" id="ppru:FDP22_07750"/>
<feature type="binding site" evidence="3">
    <location>
        <position position="6"/>
    </location>
    <ligand>
        <name>Zn(2+)</name>
        <dbReference type="ChEBI" id="CHEBI:29105"/>
    </ligand>
</feature>
<dbReference type="Proteomes" id="UP000305888">
    <property type="component" value="Chromosome"/>
</dbReference>
<proteinExistence type="inferred from homology"/>
<dbReference type="GO" id="GO:0008270">
    <property type="term" value="F:zinc ion binding"/>
    <property type="evidence" value="ECO:0007669"/>
    <property type="project" value="UniProtKB-UniRule"/>
</dbReference>
<dbReference type="InterPro" id="IPR013088">
    <property type="entry name" value="Znf_NHR/GATA"/>
</dbReference>
<evidence type="ECO:0000256" key="2">
    <source>
        <dbReference type="ARBA" id="ARBA00022833"/>
    </source>
</evidence>
<feature type="binding site" evidence="3">
    <location>
        <position position="3"/>
    </location>
    <ligand>
        <name>Zn(2+)</name>
        <dbReference type="ChEBI" id="CHEBI:29105"/>
    </ligand>
</feature>